<dbReference type="OrthoDB" id="10001928at2759"/>
<proteinExistence type="predicted"/>
<keyword evidence="5" id="KW-1185">Reference proteome</keyword>
<dbReference type="PANTHER" id="PTHR43503:SF2">
    <property type="entry name" value="NEGATIVE REGULATOR OF SPORULATION MDS3-RELATED"/>
    <property type="match status" value="1"/>
</dbReference>
<dbReference type="PANTHER" id="PTHR43503">
    <property type="entry name" value="MCG48959-RELATED"/>
    <property type="match status" value="1"/>
</dbReference>
<dbReference type="GO" id="GO:0005829">
    <property type="term" value="C:cytosol"/>
    <property type="evidence" value="ECO:0007669"/>
    <property type="project" value="TreeGrafter"/>
</dbReference>
<dbReference type="SUPFAM" id="SSF117281">
    <property type="entry name" value="Kelch motif"/>
    <property type="match status" value="1"/>
</dbReference>
<dbReference type="InterPro" id="IPR011333">
    <property type="entry name" value="SKP1/BTB/POZ_sf"/>
</dbReference>
<dbReference type="Pfam" id="PF24681">
    <property type="entry name" value="Kelch_KLHDC2_KLHL20_DRC7"/>
    <property type="match status" value="1"/>
</dbReference>
<dbReference type="InterPro" id="IPR015915">
    <property type="entry name" value="Kelch-typ_b-propeller"/>
</dbReference>
<dbReference type="Proteomes" id="UP000759537">
    <property type="component" value="Unassembled WGS sequence"/>
</dbReference>
<organism evidence="4 5">
    <name type="scientific">Russula ochroleuca</name>
    <dbReference type="NCBI Taxonomy" id="152965"/>
    <lineage>
        <taxon>Eukaryota</taxon>
        <taxon>Fungi</taxon>
        <taxon>Dikarya</taxon>
        <taxon>Basidiomycota</taxon>
        <taxon>Agaricomycotina</taxon>
        <taxon>Agaricomycetes</taxon>
        <taxon>Russulales</taxon>
        <taxon>Russulaceae</taxon>
        <taxon>Russula</taxon>
    </lineage>
</organism>
<keyword evidence="2" id="KW-0677">Repeat</keyword>
<dbReference type="GO" id="GO:0005739">
    <property type="term" value="C:mitochondrion"/>
    <property type="evidence" value="ECO:0007669"/>
    <property type="project" value="TreeGrafter"/>
</dbReference>
<comment type="caution">
    <text evidence="4">The sequence shown here is derived from an EMBL/GenBank/DDBJ whole genome shotgun (WGS) entry which is preliminary data.</text>
</comment>
<sequence>MHSVSDLTTFARKTSGDVPPKLVGASTTVVGDKVYLYGGRLVTERRMVTDMYVFDLKTLVWERVVAPSDDCTPAQRYFHSADSWNQYLVIFGGMGLKPEAEDSIEDQDLCVLNDVCFYDIPARRWMPPSWSLNENPIIPPPKPRYAHLSSISRDKLFIIGGQDLDSVWLDDVYIYDLSARTWILKRDYPRHCGTYRSVAVSADLRIHLPQEEARNLSPGSEGPLFRVGKSLSSAPTSQTSRDSLIHLPYSSQPTDDFPNDIFLYSNYNFTDVKRELEVLTPLPNDEFSVKDASSSMKGPAFPPGLRFPAGAILGTHLIIAGTYLAHSFQSFSVWALNLIDMSWSRIDPGSTLATGSWFRSGLWAKANKFIIFGNRQGNLVEDYNRRLLSWDHIAMIDLEAFGIYQPPSLELDIRMQEMGLAALEEGVLADFEIVCDDDRRVKCSRKLLEDRWPWFKEQRRLFLQAATRALDTLPLSATHVALPDVPSATQEPRSDPRLTPRLLDLSEPYPITLALVQYFYSLALITPLQHAPAVLSALLVLATNYDLGHLQSLVKHAMHRALSNSTSVGVYEVATLCSCRSLQIRALKTVMVPRFPLSAYFVSDHHSFFFQLYNQKRPSTRSRQDREGGPSRAPDTNGNSGSGGAGDQAPTARPRGMSDALIRPSEPKQIGGGGVVRGGNVTTTAKDGRLHNSESIYA</sequence>
<evidence type="ECO:0000256" key="3">
    <source>
        <dbReference type="SAM" id="MobiDB-lite"/>
    </source>
</evidence>
<dbReference type="Gene3D" id="2.120.10.80">
    <property type="entry name" value="Kelch-type beta propeller"/>
    <property type="match status" value="1"/>
</dbReference>
<evidence type="ECO:0000313" key="4">
    <source>
        <dbReference type="EMBL" id="KAF8478096.1"/>
    </source>
</evidence>
<protein>
    <recommendedName>
        <fullName evidence="6">Regulatory protein ral2</fullName>
    </recommendedName>
</protein>
<evidence type="ECO:0008006" key="6">
    <source>
        <dbReference type="Google" id="ProtNLM"/>
    </source>
</evidence>
<name>A0A9P5MT96_9AGAM</name>
<dbReference type="AlphaFoldDB" id="A0A9P5MT96"/>
<reference evidence="4" key="1">
    <citation type="submission" date="2019-10" db="EMBL/GenBank/DDBJ databases">
        <authorList>
            <consortium name="DOE Joint Genome Institute"/>
            <person name="Kuo A."/>
            <person name="Miyauchi S."/>
            <person name="Kiss E."/>
            <person name="Drula E."/>
            <person name="Kohler A."/>
            <person name="Sanchez-Garcia M."/>
            <person name="Andreopoulos B."/>
            <person name="Barry K.W."/>
            <person name="Bonito G."/>
            <person name="Buee M."/>
            <person name="Carver A."/>
            <person name="Chen C."/>
            <person name="Cichocki N."/>
            <person name="Clum A."/>
            <person name="Culley D."/>
            <person name="Crous P.W."/>
            <person name="Fauchery L."/>
            <person name="Girlanda M."/>
            <person name="Hayes R."/>
            <person name="Keri Z."/>
            <person name="LaButti K."/>
            <person name="Lipzen A."/>
            <person name="Lombard V."/>
            <person name="Magnuson J."/>
            <person name="Maillard F."/>
            <person name="Morin E."/>
            <person name="Murat C."/>
            <person name="Nolan M."/>
            <person name="Ohm R."/>
            <person name="Pangilinan J."/>
            <person name="Pereira M."/>
            <person name="Perotto S."/>
            <person name="Peter M."/>
            <person name="Riley R."/>
            <person name="Sitrit Y."/>
            <person name="Stielow B."/>
            <person name="Szollosi G."/>
            <person name="Zifcakova L."/>
            <person name="Stursova M."/>
            <person name="Spatafora J.W."/>
            <person name="Tedersoo L."/>
            <person name="Vaario L.-M."/>
            <person name="Yamada A."/>
            <person name="Yan M."/>
            <person name="Wang P."/>
            <person name="Xu J."/>
            <person name="Bruns T."/>
            <person name="Baldrian P."/>
            <person name="Vilgalys R."/>
            <person name="Henrissat B."/>
            <person name="Grigoriev I.V."/>
            <person name="Hibbett D."/>
            <person name="Nagy L.G."/>
            <person name="Martin F.M."/>
        </authorList>
    </citation>
    <scope>NUCLEOTIDE SEQUENCE</scope>
    <source>
        <strain evidence="4">Prilba</strain>
    </source>
</reference>
<evidence type="ECO:0000256" key="2">
    <source>
        <dbReference type="ARBA" id="ARBA00022737"/>
    </source>
</evidence>
<evidence type="ECO:0000256" key="1">
    <source>
        <dbReference type="ARBA" id="ARBA00022441"/>
    </source>
</evidence>
<feature type="region of interest" description="Disordered" evidence="3">
    <location>
        <begin position="617"/>
        <end position="698"/>
    </location>
</feature>
<keyword evidence="1" id="KW-0880">Kelch repeat</keyword>
<dbReference type="GO" id="GO:0045454">
    <property type="term" value="P:cell redox homeostasis"/>
    <property type="evidence" value="ECO:0007669"/>
    <property type="project" value="TreeGrafter"/>
</dbReference>
<reference evidence="4" key="2">
    <citation type="journal article" date="2020" name="Nat. Commun.">
        <title>Large-scale genome sequencing of mycorrhizal fungi provides insights into the early evolution of symbiotic traits.</title>
        <authorList>
            <person name="Miyauchi S."/>
            <person name="Kiss E."/>
            <person name="Kuo A."/>
            <person name="Drula E."/>
            <person name="Kohler A."/>
            <person name="Sanchez-Garcia M."/>
            <person name="Morin E."/>
            <person name="Andreopoulos B."/>
            <person name="Barry K.W."/>
            <person name="Bonito G."/>
            <person name="Buee M."/>
            <person name="Carver A."/>
            <person name="Chen C."/>
            <person name="Cichocki N."/>
            <person name="Clum A."/>
            <person name="Culley D."/>
            <person name="Crous P.W."/>
            <person name="Fauchery L."/>
            <person name="Girlanda M."/>
            <person name="Hayes R.D."/>
            <person name="Keri Z."/>
            <person name="LaButti K."/>
            <person name="Lipzen A."/>
            <person name="Lombard V."/>
            <person name="Magnuson J."/>
            <person name="Maillard F."/>
            <person name="Murat C."/>
            <person name="Nolan M."/>
            <person name="Ohm R.A."/>
            <person name="Pangilinan J."/>
            <person name="Pereira M.F."/>
            <person name="Perotto S."/>
            <person name="Peter M."/>
            <person name="Pfister S."/>
            <person name="Riley R."/>
            <person name="Sitrit Y."/>
            <person name="Stielow J.B."/>
            <person name="Szollosi G."/>
            <person name="Zifcakova L."/>
            <person name="Stursova M."/>
            <person name="Spatafora J.W."/>
            <person name="Tedersoo L."/>
            <person name="Vaario L.M."/>
            <person name="Yamada A."/>
            <person name="Yan M."/>
            <person name="Wang P."/>
            <person name="Xu J."/>
            <person name="Bruns T."/>
            <person name="Baldrian P."/>
            <person name="Vilgalys R."/>
            <person name="Dunand C."/>
            <person name="Henrissat B."/>
            <person name="Grigoriev I.V."/>
            <person name="Hibbett D."/>
            <person name="Nagy L.G."/>
            <person name="Martin F.M."/>
        </authorList>
    </citation>
    <scope>NUCLEOTIDE SEQUENCE</scope>
    <source>
        <strain evidence="4">Prilba</strain>
    </source>
</reference>
<accession>A0A9P5MT96</accession>
<evidence type="ECO:0000313" key="5">
    <source>
        <dbReference type="Proteomes" id="UP000759537"/>
    </source>
</evidence>
<dbReference type="Gene3D" id="3.30.710.10">
    <property type="entry name" value="Potassium Channel Kv1.1, Chain A"/>
    <property type="match status" value="1"/>
</dbReference>
<gene>
    <name evidence="4" type="ORF">DFH94DRAFT_80721</name>
</gene>
<dbReference type="EMBL" id="WHVB01000012">
    <property type="protein sequence ID" value="KAF8478096.1"/>
    <property type="molecule type" value="Genomic_DNA"/>
</dbReference>